<evidence type="ECO:0000313" key="1">
    <source>
        <dbReference type="EMBL" id="AXX94409.1"/>
    </source>
</evidence>
<accession>A0A347U6D1</accession>
<reference evidence="2 4" key="1">
    <citation type="submission" date="2017-09" db="EMBL/GenBank/DDBJ databases">
        <title>Genomics of the genus Arcobacter.</title>
        <authorList>
            <person name="Perez-Cataluna A."/>
            <person name="Figueras M.J."/>
            <person name="Salas-Masso N."/>
        </authorList>
    </citation>
    <scope>NUCLEOTIDE SEQUENCE [LARGE SCALE GENOMIC DNA]</scope>
    <source>
        <strain evidence="2 4">CECT 7837</strain>
    </source>
</reference>
<dbReference type="InterPro" id="IPR013406">
    <property type="entry name" value="CHP02574_addiction_mod"/>
</dbReference>
<name>A0A347U6D1_9BACT</name>
<dbReference type="KEGG" id="aell:AELL_0729"/>
<dbReference type="EMBL" id="CP032097">
    <property type="protein sequence ID" value="AXX94409.1"/>
    <property type="molecule type" value="Genomic_DNA"/>
</dbReference>
<dbReference type="Proteomes" id="UP000262582">
    <property type="component" value="Chromosome"/>
</dbReference>
<dbReference type="Pfam" id="PF09720">
    <property type="entry name" value="Unstab_antitox"/>
    <property type="match status" value="1"/>
</dbReference>
<evidence type="ECO:0000313" key="3">
    <source>
        <dbReference type="Proteomes" id="UP000262582"/>
    </source>
</evidence>
<protein>
    <submittedName>
        <fullName evidence="2">Addiction module protein</fullName>
    </submittedName>
    <submittedName>
        <fullName evidence="1">Toxin-antitoxin system antitoxin component</fullName>
    </submittedName>
</protein>
<dbReference type="RefSeq" id="WP_118916638.1">
    <property type="nucleotide sequence ID" value="NZ_CP032097.1"/>
</dbReference>
<evidence type="ECO:0000313" key="4">
    <source>
        <dbReference type="Proteomes" id="UP000290588"/>
    </source>
</evidence>
<keyword evidence="3" id="KW-1185">Reference proteome</keyword>
<reference evidence="1 3" key="2">
    <citation type="submission" date="2018-08" db="EMBL/GenBank/DDBJ databases">
        <title>Complete genome of the Arcobacter ellisii type strain LMG 26155.</title>
        <authorList>
            <person name="Miller W.G."/>
            <person name="Yee E."/>
            <person name="Bono J.L."/>
        </authorList>
    </citation>
    <scope>NUCLEOTIDE SEQUENCE [LARGE SCALE GENOMIC DNA]</scope>
    <source>
        <strain evidence="1 3">LMG 26155</strain>
    </source>
</reference>
<gene>
    <name evidence="1" type="ORF">AELL_0729</name>
    <name evidence="2" type="ORF">CP962_06515</name>
</gene>
<sequence length="69" mass="8263">MGKNDILEQALHLKANDRFELVEELLKSLDKPDENINKIWEEEANKRVNSYKNGKLETVNEKDFFDYEY</sequence>
<dbReference type="EMBL" id="NXIG01000005">
    <property type="protein sequence ID" value="RXI31108.1"/>
    <property type="molecule type" value="Genomic_DNA"/>
</dbReference>
<proteinExistence type="predicted"/>
<dbReference type="Proteomes" id="UP000290588">
    <property type="component" value="Unassembled WGS sequence"/>
</dbReference>
<dbReference type="OrthoDB" id="5347864at2"/>
<evidence type="ECO:0000313" key="2">
    <source>
        <dbReference type="EMBL" id="RXI31108.1"/>
    </source>
</evidence>
<organism evidence="2 4">
    <name type="scientific">Arcobacter ellisii</name>
    <dbReference type="NCBI Taxonomy" id="913109"/>
    <lineage>
        <taxon>Bacteria</taxon>
        <taxon>Pseudomonadati</taxon>
        <taxon>Campylobacterota</taxon>
        <taxon>Epsilonproteobacteria</taxon>
        <taxon>Campylobacterales</taxon>
        <taxon>Arcobacteraceae</taxon>
        <taxon>Arcobacter</taxon>
    </lineage>
</organism>
<dbReference type="AlphaFoldDB" id="A0A347U6D1"/>